<comment type="caution">
    <text evidence="1">The sequence shown here is derived from an EMBL/GenBank/DDBJ whole genome shotgun (WGS) entry which is preliminary data.</text>
</comment>
<organism evidence="1 2">
    <name type="scientific">Maribacter flavus</name>
    <dbReference type="NCBI Taxonomy" id="1658664"/>
    <lineage>
        <taxon>Bacteria</taxon>
        <taxon>Pseudomonadati</taxon>
        <taxon>Bacteroidota</taxon>
        <taxon>Flavobacteriia</taxon>
        <taxon>Flavobacteriales</taxon>
        <taxon>Flavobacteriaceae</taxon>
        <taxon>Maribacter</taxon>
    </lineage>
</organism>
<dbReference type="EMBL" id="VUOE01000001">
    <property type="protein sequence ID" value="KAA2218938.1"/>
    <property type="molecule type" value="Genomic_DNA"/>
</dbReference>
<dbReference type="Proteomes" id="UP000323188">
    <property type="component" value="Unassembled WGS sequence"/>
</dbReference>
<evidence type="ECO:0000313" key="1">
    <source>
        <dbReference type="EMBL" id="KAA2218938.1"/>
    </source>
</evidence>
<reference evidence="1 2" key="1">
    <citation type="submission" date="2019-09" db="EMBL/GenBank/DDBJ databases">
        <authorList>
            <person name="Khan S.A."/>
            <person name="Jeon C.O."/>
            <person name="Chun B.H."/>
            <person name="Jeong S.E."/>
        </authorList>
    </citation>
    <scope>NUCLEOTIDE SEQUENCE [LARGE SCALE GENOMIC DNA]</scope>
    <source>
        <strain evidence="1 2">KCTC 42508</strain>
    </source>
</reference>
<evidence type="ECO:0000313" key="2">
    <source>
        <dbReference type="Proteomes" id="UP000323188"/>
    </source>
</evidence>
<dbReference type="RefSeq" id="WP_154917445.1">
    <property type="nucleotide sequence ID" value="NZ_VUOE01000001.1"/>
</dbReference>
<gene>
    <name evidence="1" type="ORF">F0361_04785</name>
</gene>
<name>A0A5B2TY70_9FLAO</name>
<protein>
    <submittedName>
        <fullName evidence="1">Uncharacterized protein</fullName>
    </submittedName>
</protein>
<accession>A0A5B2TY70</accession>
<dbReference type="AlphaFoldDB" id="A0A5B2TY70"/>
<sequence>MKMLLLGFLSLIAYSTSLDEVRSLYPKAKDDASITNTLAEKLSGISQDDAIELYGYKGAVLTLKAEHAKAVKDKKGFFKEGVSILEAAIASKPGNIELRFIRLSVQENAPKIVKYNDAIDADKDFILDHFSGIRDGSLKKMIRNYIQGSKVFTYEEKSAL</sequence>
<proteinExistence type="predicted"/>